<keyword evidence="2" id="KW-1185">Reference proteome</keyword>
<dbReference type="Proteomes" id="UP000217790">
    <property type="component" value="Unassembled WGS sequence"/>
</dbReference>
<dbReference type="EMBL" id="KZ293726">
    <property type="protein sequence ID" value="PBK81671.1"/>
    <property type="molecule type" value="Genomic_DNA"/>
</dbReference>
<name>A0A2H3CF27_ARMGA</name>
<dbReference type="AlphaFoldDB" id="A0A2H3CF27"/>
<accession>A0A2H3CF27</accession>
<gene>
    <name evidence="1" type="ORF">ARMGADRAFT_775803</name>
</gene>
<evidence type="ECO:0000313" key="1">
    <source>
        <dbReference type="EMBL" id="PBK81671.1"/>
    </source>
</evidence>
<dbReference type="InParanoid" id="A0A2H3CF27"/>
<proteinExistence type="predicted"/>
<protein>
    <submittedName>
        <fullName evidence="1">Uncharacterized protein</fullName>
    </submittedName>
</protein>
<evidence type="ECO:0000313" key="2">
    <source>
        <dbReference type="Proteomes" id="UP000217790"/>
    </source>
</evidence>
<reference evidence="2" key="1">
    <citation type="journal article" date="2017" name="Nat. Ecol. Evol.">
        <title>Genome expansion and lineage-specific genetic innovations in the forest pathogenic fungi Armillaria.</title>
        <authorList>
            <person name="Sipos G."/>
            <person name="Prasanna A.N."/>
            <person name="Walter M.C."/>
            <person name="O'Connor E."/>
            <person name="Balint B."/>
            <person name="Krizsan K."/>
            <person name="Kiss B."/>
            <person name="Hess J."/>
            <person name="Varga T."/>
            <person name="Slot J."/>
            <person name="Riley R."/>
            <person name="Boka B."/>
            <person name="Rigling D."/>
            <person name="Barry K."/>
            <person name="Lee J."/>
            <person name="Mihaltcheva S."/>
            <person name="LaButti K."/>
            <person name="Lipzen A."/>
            <person name="Waldron R."/>
            <person name="Moloney N.M."/>
            <person name="Sperisen C."/>
            <person name="Kredics L."/>
            <person name="Vagvoelgyi C."/>
            <person name="Patrignani A."/>
            <person name="Fitzpatrick D."/>
            <person name="Nagy I."/>
            <person name="Doyle S."/>
            <person name="Anderson J.B."/>
            <person name="Grigoriev I.V."/>
            <person name="Gueldener U."/>
            <person name="Muensterkoetter M."/>
            <person name="Nagy L.G."/>
        </authorList>
    </citation>
    <scope>NUCLEOTIDE SEQUENCE [LARGE SCALE GENOMIC DNA]</scope>
    <source>
        <strain evidence="2">Ar21-2</strain>
    </source>
</reference>
<sequence>MSKCARDECTYHPRAHLRATSQSSLTLPSTSTSSSLSLTTALCLLAGRSYAVSAPSWSFRLSVWNPGTRCRRCEWFQRARTDWDRFSFKGLRRRKLPSDCCRTPKTYLHCALCRTRGIASRCMYVSYSVRPILPGCKTARRPIRCPRSISMDVSTRIRVAKTTHLV</sequence>
<organism evidence="1 2">
    <name type="scientific">Armillaria gallica</name>
    <name type="common">Bulbous honey fungus</name>
    <name type="synonym">Armillaria bulbosa</name>
    <dbReference type="NCBI Taxonomy" id="47427"/>
    <lineage>
        <taxon>Eukaryota</taxon>
        <taxon>Fungi</taxon>
        <taxon>Dikarya</taxon>
        <taxon>Basidiomycota</taxon>
        <taxon>Agaricomycotina</taxon>
        <taxon>Agaricomycetes</taxon>
        <taxon>Agaricomycetidae</taxon>
        <taxon>Agaricales</taxon>
        <taxon>Marasmiineae</taxon>
        <taxon>Physalacriaceae</taxon>
        <taxon>Armillaria</taxon>
    </lineage>
</organism>